<evidence type="ECO:0000259" key="8">
    <source>
        <dbReference type="Pfam" id="PF00884"/>
    </source>
</evidence>
<dbReference type="InterPro" id="IPR024607">
    <property type="entry name" value="Sulfatase_CS"/>
</dbReference>
<feature type="domain" description="Sulfatase N-terminal" evidence="8">
    <location>
        <begin position="35"/>
        <end position="419"/>
    </location>
</feature>
<dbReference type="KEGG" id="pbu:L21SP3_01373"/>
<dbReference type="Gene3D" id="3.40.720.10">
    <property type="entry name" value="Alkaline Phosphatase, subunit A"/>
    <property type="match status" value="1"/>
</dbReference>
<dbReference type="GO" id="GO:0005737">
    <property type="term" value="C:cytoplasm"/>
    <property type="evidence" value="ECO:0007669"/>
    <property type="project" value="TreeGrafter"/>
</dbReference>
<evidence type="ECO:0000256" key="5">
    <source>
        <dbReference type="ARBA" id="ARBA00022801"/>
    </source>
</evidence>
<dbReference type="PANTHER" id="PTHR45953:SF1">
    <property type="entry name" value="IDURONATE 2-SULFATASE"/>
    <property type="match status" value="1"/>
</dbReference>
<keyword evidence="5 9" id="KW-0378">Hydrolase</keyword>
<dbReference type="InterPro" id="IPR000917">
    <property type="entry name" value="Sulfatase_N"/>
</dbReference>
<comment type="cofactor">
    <cofactor evidence="1">
        <name>Ca(2+)</name>
        <dbReference type="ChEBI" id="CHEBI:29108"/>
    </cofactor>
</comment>
<evidence type="ECO:0000256" key="4">
    <source>
        <dbReference type="ARBA" id="ARBA00022729"/>
    </source>
</evidence>
<dbReference type="GO" id="GO:0046872">
    <property type="term" value="F:metal ion binding"/>
    <property type="evidence" value="ECO:0007669"/>
    <property type="project" value="UniProtKB-KW"/>
</dbReference>
<evidence type="ECO:0000256" key="1">
    <source>
        <dbReference type="ARBA" id="ARBA00001913"/>
    </source>
</evidence>
<dbReference type="PROSITE" id="PS51318">
    <property type="entry name" value="TAT"/>
    <property type="match status" value="1"/>
</dbReference>
<dbReference type="Pfam" id="PF00884">
    <property type="entry name" value="Sulfatase"/>
    <property type="match status" value="1"/>
</dbReference>
<evidence type="ECO:0000256" key="7">
    <source>
        <dbReference type="SAM" id="SignalP"/>
    </source>
</evidence>
<dbReference type="EMBL" id="CP019633">
    <property type="protein sequence ID" value="AQQ09567.1"/>
    <property type="molecule type" value="Genomic_DNA"/>
</dbReference>
<comment type="similarity">
    <text evidence="2">Belongs to the sulfatase family.</text>
</comment>
<dbReference type="PROSITE" id="PS00523">
    <property type="entry name" value="SULFATASE_1"/>
    <property type="match status" value="1"/>
</dbReference>
<dbReference type="Proteomes" id="UP000188273">
    <property type="component" value="Chromosome"/>
</dbReference>
<name>A0A1Q2HQ35_9BACT</name>
<evidence type="ECO:0000256" key="6">
    <source>
        <dbReference type="ARBA" id="ARBA00022837"/>
    </source>
</evidence>
<accession>A0A1Q2HQ35</accession>
<dbReference type="InterPro" id="IPR006311">
    <property type="entry name" value="TAT_signal"/>
</dbReference>
<keyword evidence="6" id="KW-0106">Calcium</keyword>
<dbReference type="InterPro" id="IPR017850">
    <property type="entry name" value="Alkaline_phosphatase_core_sf"/>
</dbReference>
<dbReference type="PANTHER" id="PTHR45953">
    <property type="entry name" value="IDURONATE 2-SULFATASE"/>
    <property type="match status" value="1"/>
</dbReference>
<dbReference type="GO" id="GO:0004423">
    <property type="term" value="F:iduronate-2-sulfatase activity"/>
    <property type="evidence" value="ECO:0007669"/>
    <property type="project" value="InterPro"/>
</dbReference>
<keyword evidence="3" id="KW-0479">Metal-binding</keyword>
<feature type="chain" id="PRO_5010162894" evidence="7">
    <location>
        <begin position="30"/>
        <end position="541"/>
    </location>
</feature>
<organism evidence="9 10">
    <name type="scientific">Sedimentisphaera cyanobacteriorum</name>
    <dbReference type="NCBI Taxonomy" id="1940790"/>
    <lineage>
        <taxon>Bacteria</taxon>
        <taxon>Pseudomonadati</taxon>
        <taxon>Planctomycetota</taxon>
        <taxon>Phycisphaerae</taxon>
        <taxon>Sedimentisphaerales</taxon>
        <taxon>Sedimentisphaeraceae</taxon>
        <taxon>Sedimentisphaera</taxon>
    </lineage>
</organism>
<dbReference type="GO" id="GO:0047753">
    <property type="term" value="F:choline-sulfatase activity"/>
    <property type="evidence" value="ECO:0007669"/>
    <property type="project" value="UniProtKB-EC"/>
</dbReference>
<feature type="signal peptide" evidence="7">
    <location>
        <begin position="1"/>
        <end position="29"/>
    </location>
</feature>
<keyword evidence="4 7" id="KW-0732">Signal</keyword>
<dbReference type="EC" id="3.1.6.6" evidence="9"/>
<dbReference type="CDD" id="cd16030">
    <property type="entry name" value="iduronate-2-sulfatase"/>
    <property type="match status" value="1"/>
</dbReference>
<keyword evidence="10" id="KW-1185">Reference proteome</keyword>
<evidence type="ECO:0000313" key="10">
    <source>
        <dbReference type="Proteomes" id="UP000188273"/>
    </source>
</evidence>
<dbReference type="InterPro" id="IPR035874">
    <property type="entry name" value="IDS"/>
</dbReference>
<dbReference type="AlphaFoldDB" id="A0A1Q2HQ35"/>
<dbReference type="RefSeq" id="WP_161488134.1">
    <property type="nucleotide sequence ID" value="NZ_CP019633.1"/>
</dbReference>
<proteinExistence type="inferred from homology"/>
<evidence type="ECO:0000256" key="2">
    <source>
        <dbReference type="ARBA" id="ARBA00008779"/>
    </source>
</evidence>
<dbReference type="SUPFAM" id="SSF53649">
    <property type="entry name" value="Alkaline phosphatase-like"/>
    <property type="match status" value="1"/>
</dbReference>
<protein>
    <submittedName>
        <fullName evidence="9">Choline-sulfatase</fullName>
        <ecNumber evidence="9">3.1.6.6</ecNumber>
    </submittedName>
</protein>
<reference evidence="10" key="1">
    <citation type="submission" date="2017-02" db="EMBL/GenBank/DDBJ databases">
        <title>Comparative genomics and description of representatives of a novel lineage of planctomycetes thriving in anoxic sediments.</title>
        <authorList>
            <person name="Spring S."/>
            <person name="Bunk B."/>
            <person name="Sproer C."/>
            <person name="Klenk H.-P."/>
        </authorList>
    </citation>
    <scope>NUCLEOTIDE SEQUENCE [LARGE SCALE GENOMIC DNA]</scope>
    <source>
        <strain evidence="10">L21-RPul-D3</strain>
    </source>
</reference>
<gene>
    <name evidence="9" type="primary">betC_3</name>
    <name evidence="9" type="ORF">L21SP3_01373</name>
</gene>
<evidence type="ECO:0000256" key="3">
    <source>
        <dbReference type="ARBA" id="ARBA00022723"/>
    </source>
</evidence>
<sequence length="541" mass="60937" precursor="true">MQRRTFLKSAAGVCASAWLSTLWSSSVSAAEKQKPNVLLIVCDDLNDYVQGMGGHPQAKTPNIEKLAESGTLFKRAYSSNPVCAPSRASFLTGIYPQTSKNLFFDKWFRNPVLKNSKSLMKYFSENGYKTAGSGKLMHHCRPNEWNEHKYHPDYGPFVFDGENRIAHPSVPEPYSEIGAVDGSYAPLSDNPFPNDESGKKGWIYGYPWGENKKMEYKDPDHRDPTPDEKNADWAAGKIKEFENSQDSRPFMLGVGFVRPHTPFHVPKKYFDMFPAEDVKVPMIKLGDKEDTHYLDVYDEKQKGPRYFKTLGESYSSIEEGLRHFTQGYLASIAAVDDCIGKVLDSLNSSSFKDNTIVVLTSDHGWNMGEKDYLFKNSLWEESTRVPLIVRAPGLTKPGTKAEHPVSLIDIYPTLKDLCGLKGDTRKNSKGAKLDGFSMRPFLENPKSMEWEGPDAAISMIYAGGETGTDPMKQNWSVRTLNHRYIVYRNGDEELYDHSSDPYEWHNLAKKPGSDSVLNSMRRKLASMLGDVPEGLKKAKRG</sequence>
<dbReference type="OrthoDB" id="9803751at2"/>
<evidence type="ECO:0000313" key="9">
    <source>
        <dbReference type="EMBL" id="AQQ09567.1"/>
    </source>
</evidence>